<dbReference type="Pfam" id="PF25574">
    <property type="entry name" value="TPR_IMB1"/>
    <property type="match status" value="1"/>
</dbReference>
<dbReference type="SUPFAM" id="SSF48371">
    <property type="entry name" value="ARM repeat"/>
    <property type="match status" value="1"/>
</dbReference>
<dbReference type="STRING" id="993615.L2GQJ5"/>
<dbReference type="OrthoDB" id="10263328at2759"/>
<gene>
    <name evidence="3" type="ORF">VICG_00105</name>
</gene>
<dbReference type="Proteomes" id="UP000011082">
    <property type="component" value="Unassembled WGS sequence"/>
</dbReference>
<keyword evidence="4" id="KW-1185">Reference proteome</keyword>
<dbReference type="HOGENOM" id="CLU_017822_0_0_1"/>
<dbReference type="EMBL" id="JH370130">
    <property type="protein sequence ID" value="ELA42790.1"/>
    <property type="molecule type" value="Genomic_DNA"/>
</dbReference>
<dbReference type="InParanoid" id="L2GQJ5"/>
<accession>L2GQJ5</accession>
<organism evidence="3 4">
    <name type="scientific">Vittaforma corneae (strain ATCC 50505)</name>
    <name type="common">Microsporidian parasite</name>
    <name type="synonym">Nosema corneum</name>
    <dbReference type="NCBI Taxonomy" id="993615"/>
    <lineage>
        <taxon>Eukaryota</taxon>
        <taxon>Fungi</taxon>
        <taxon>Fungi incertae sedis</taxon>
        <taxon>Microsporidia</taxon>
        <taxon>Nosematidae</taxon>
        <taxon>Vittaforma</taxon>
    </lineage>
</organism>
<evidence type="ECO:0000259" key="2">
    <source>
        <dbReference type="Pfam" id="PF25574"/>
    </source>
</evidence>
<sequence>MNKDTALQYLHNALQPDGNIRAEAERAIKSFIQSSFQDSLTLFIQIIFDTSVPQPSRQICSIIVKNCLHSKNQRLQKSYESNWLSCPIEFRSNFISLLNKNLDCKEQSIFSNITKIYGSIIRIETSNRTGIDILKTLQAGISNQSFAVGILESIAHACDQLYEETLYEFGNEKHDIFNISMFYLKPGAGPSRNIIFSTLRCILSCLEVFEDILSSENARHEFIYKIFATEKPDSEVLEISLEVINRFVDVYSCLTDSELMPICQFYLSYFDSKHDEVPLQIFDFWSLLLELEKYTILKPLVSTLVPNLLLCITKEDVCDLSPSPHKAACSLLMDITSKMKILLLSDQMYQNFILNNLSSSELEKHAIGATALGCICTAGSDDFLYQVLPILINDLGHDECVNEALFAIARVCENDISLAVNFLPTIIQKVGILIESRTKVAVNAVLVYNSILLSMKADIVKEVENIVLFHYSDILSILVYRLDQAEPSEYELRSVLNLTLSELILCCPSSHKNILDQLQSYLLTKVKSAIQTVKTSVDQQFLVFDDVLCSYIVLLESCLSMKKIFDADEIAEVFIQCLLLPKMLVQGEIYIVISKLLTHFSIYLKRFIPFALRDISSDESFVLKSALNLLSDCAILLESNFIEFTNTVIPALANAITSPDVSLEIKPRIIVSLGDIALAVGKSFEPYVSLCVMLLTQINTLSREGDEDYVDNLRKAVIQLFSCLFLSVGNTDEMRLSLNEILSNIKVAIQHDKESAYVKESLNIICDIQTIFGTDKITEDWVVKFLHEVIRNSTGNTGQKAKEILETIY</sequence>
<evidence type="ECO:0000256" key="1">
    <source>
        <dbReference type="ARBA" id="ARBA00022737"/>
    </source>
</evidence>
<evidence type="ECO:0000313" key="3">
    <source>
        <dbReference type="EMBL" id="ELA42790.1"/>
    </source>
</evidence>
<dbReference type="InterPro" id="IPR016024">
    <property type="entry name" value="ARM-type_fold"/>
</dbReference>
<dbReference type="RefSeq" id="XP_007603558.1">
    <property type="nucleotide sequence ID" value="XM_007603496.1"/>
</dbReference>
<dbReference type="AlphaFoldDB" id="L2GQJ5"/>
<keyword evidence="1" id="KW-0677">Repeat</keyword>
<proteinExistence type="predicted"/>
<name>L2GQJ5_VITCO</name>
<dbReference type="InterPro" id="IPR058584">
    <property type="entry name" value="IMB1_TNPO1-like_TPR"/>
</dbReference>
<dbReference type="OMA" id="PADCFFF"/>
<dbReference type="InterPro" id="IPR011989">
    <property type="entry name" value="ARM-like"/>
</dbReference>
<reference evidence="4" key="1">
    <citation type="submission" date="2011-05" db="EMBL/GenBank/DDBJ databases">
        <title>The genome sequence of Vittaforma corneae strain ATCC 50505.</title>
        <authorList>
            <consortium name="The Broad Institute Genome Sequencing Platform"/>
            <person name="Cuomo C."/>
            <person name="Didier E."/>
            <person name="Bowers L."/>
            <person name="Young S.K."/>
            <person name="Zeng Q."/>
            <person name="Gargeya S."/>
            <person name="Fitzgerald M."/>
            <person name="Haas B."/>
            <person name="Abouelleil A."/>
            <person name="Alvarado L."/>
            <person name="Arachchi H.M."/>
            <person name="Berlin A."/>
            <person name="Chapman S.B."/>
            <person name="Gearin G."/>
            <person name="Goldberg J."/>
            <person name="Griggs A."/>
            <person name="Gujja S."/>
            <person name="Hansen M."/>
            <person name="Heiman D."/>
            <person name="Howarth C."/>
            <person name="Larimer J."/>
            <person name="Lui A."/>
            <person name="MacDonald P.J.P."/>
            <person name="McCowen C."/>
            <person name="Montmayeur A."/>
            <person name="Murphy C."/>
            <person name="Neiman D."/>
            <person name="Pearson M."/>
            <person name="Priest M."/>
            <person name="Roberts A."/>
            <person name="Saif S."/>
            <person name="Shea T."/>
            <person name="Sisk P."/>
            <person name="Stolte C."/>
            <person name="Sykes S."/>
            <person name="Wortman J."/>
            <person name="Nusbaum C."/>
            <person name="Birren B."/>
        </authorList>
    </citation>
    <scope>NUCLEOTIDE SEQUENCE [LARGE SCALE GENOMIC DNA]</scope>
    <source>
        <strain evidence="4">ATCC 50505</strain>
    </source>
</reference>
<dbReference type="GeneID" id="19880823"/>
<evidence type="ECO:0000313" key="4">
    <source>
        <dbReference type="Proteomes" id="UP000011082"/>
    </source>
</evidence>
<protein>
    <recommendedName>
        <fullName evidence="2">Importin subunit beta-1/Transportin-1-like TPR repeats domain-containing protein</fullName>
    </recommendedName>
</protein>
<dbReference type="FunCoup" id="L2GQJ5">
    <property type="interactions" value="321"/>
</dbReference>
<dbReference type="VEuPathDB" id="MicrosporidiaDB:VICG_00105"/>
<feature type="domain" description="Importin subunit beta-1/Transportin-1-like TPR repeats" evidence="2">
    <location>
        <begin position="434"/>
        <end position="792"/>
    </location>
</feature>
<dbReference type="Gene3D" id="1.25.10.10">
    <property type="entry name" value="Leucine-rich Repeat Variant"/>
    <property type="match status" value="1"/>
</dbReference>